<dbReference type="NCBIfam" id="TIGR00756">
    <property type="entry name" value="PPR"/>
    <property type="match status" value="8"/>
</dbReference>
<dbReference type="PANTHER" id="PTHR47926">
    <property type="entry name" value="PENTATRICOPEPTIDE REPEAT-CONTAINING PROTEIN"/>
    <property type="match status" value="1"/>
</dbReference>
<dbReference type="FunFam" id="1.25.40.10:FF:000442">
    <property type="entry name" value="Pentatricopeptide repeat-containing protein At3g49710"/>
    <property type="match status" value="1"/>
</dbReference>
<evidence type="ECO:0000313" key="3">
    <source>
        <dbReference type="EMBL" id="KAK1299620.1"/>
    </source>
</evidence>
<dbReference type="Gene3D" id="1.25.40.10">
    <property type="entry name" value="Tetratricopeptide repeat domain"/>
    <property type="match status" value="5"/>
</dbReference>
<dbReference type="Proteomes" id="UP001180020">
    <property type="component" value="Unassembled WGS sequence"/>
</dbReference>
<dbReference type="GO" id="GO:0003723">
    <property type="term" value="F:RNA binding"/>
    <property type="evidence" value="ECO:0007669"/>
    <property type="project" value="InterPro"/>
</dbReference>
<dbReference type="SUPFAM" id="SSF48452">
    <property type="entry name" value="TPR-like"/>
    <property type="match status" value="1"/>
</dbReference>
<sequence>MMTWIQQSRQSLQMARKAGDLHLPNSTAFADLLNSSVSSASLRGCRRVHARLLKTRFSSEPFILNRLIDAYAKCGSPSDALRVFDRMPLRNVFTHNAILRALSASGLLDEAERLFLSMPHRDICSWNSIVSSLAQRGRFDASLGYFARMRAESVVLSAYALSSALSACAGAGDLVMGAQIHALVSRSPLSCDVYMGSALVDMYSKCGRGSDAVRVFDGMCERNVVSWNSLITCYEQNGPAEGALRSFAGMMEAGFKPDEVTLASVVSACATLAALREGSQVHARVMRDGRHRDDLVLGNALVDMYAKCGRLVEARRVFDRMPVRDVVSTTSLVGGYARFASLDAARSVFARMTERSVVSWNALISGYTRAGQDEEALRLFRKLKRDAVRPSNHTFSNVFNACANLANLFFGRLVHVHVVKHGCMDVFVANSVIDMYMKSGSVTDGALAFESMVERDIVSWNAVIVGHAQNGRAEEALRLFEAMLLHGETPPDHVTMIGVLSACSHAGLVDEGRRYFQSMAEAQGVVPVKDHYACMVDLLGRAGRLEEAEELITRMPVPPDTVLWASLLSACKVHRKLELGERVAEKLFELEPGISGPYILMSNMYAEAGRFGEAERVRGLMKGRGVVKQPGCSWIEIEKKVHVFMVRDGRHVQRREIYSALRSLMSEMKRRVGIVALEGLQEDMHVVQAV</sequence>
<evidence type="ECO:0000256" key="2">
    <source>
        <dbReference type="PROSITE-ProRule" id="PRU00708"/>
    </source>
</evidence>
<keyword evidence="4" id="KW-1185">Reference proteome</keyword>
<name>A0AAV9DEL2_ACOCL</name>
<dbReference type="Pfam" id="PF13041">
    <property type="entry name" value="PPR_2"/>
    <property type="match status" value="3"/>
</dbReference>
<dbReference type="InterPro" id="IPR046848">
    <property type="entry name" value="E_motif"/>
</dbReference>
<dbReference type="InterPro" id="IPR011990">
    <property type="entry name" value="TPR-like_helical_dom_sf"/>
</dbReference>
<feature type="repeat" description="PPR" evidence="2">
    <location>
        <begin position="456"/>
        <end position="490"/>
    </location>
</feature>
<accession>A0AAV9DEL2</accession>
<feature type="repeat" description="PPR" evidence="2">
    <location>
        <begin position="294"/>
        <end position="328"/>
    </location>
</feature>
<feature type="repeat" description="PPR" evidence="2">
    <location>
        <begin position="223"/>
        <end position="257"/>
    </location>
</feature>
<evidence type="ECO:0000313" key="4">
    <source>
        <dbReference type="Proteomes" id="UP001180020"/>
    </source>
</evidence>
<reference evidence="3" key="2">
    <citation type="submission" date="2023-06" db="EMBL/GenBank/DDBJ databases">
        <authorList>
            <person name="Ma L."/>
            <person name="Liu K.-W."/>
            <person name="Li Z."/>
            <person name="Hsiao Y.-Y."/>
            <person name="Qi Y."/>
            <person name="Fu T."/>
            <person name="Tang G."/>
            <person name="Zhang D."/>
            <person name="Sun W.-H."/>
            <person name="Liu D.-K."/>
            <person name="Li Y."/>
            <person name="Chen G.-Z."/>
            <person name="Liu X.-D."/>
            <person name="Liao X.-Y."/>
            <person name="Jiang Y.-T."/>
            <person name="Yu X."/>
            <person name="Hao Y."/>
            <person name="Huang J."/>
            <person name="Zhao X.-W."/>
            <person name="Ke S."/>
            <person name="Chen Y.-Y."/>
            <person name="Wu W.-L."/>
            <person name="Hsu J.-L."/>
            <person name="Lin Y.-F."/>
            <person name="Huang M.-D."/>
            <person name="Li C.-Y."/>
            <person name="Huang L."/>
            <person name="Wang Z.-W."/>
            <person name="Zhao X."/>
            <person name="Zhong W.-Y."/>
            <person name="Peng D.-H."/>
            <person name="Ahmad S."/>
            <person name="Lan S."/>
            <person name="Zhang J.-S."/>
            <person name="Tsai W.-C."/>
            <person name="Van De Peer Y."/>
            <person name="Liu Z.-J."/>
        </authorList>
    </citation>
    <scope>NUCLEOTIDE SEQUENCE</scope>
    <source>
        <strain evidence="3">CP</strain>
        <tissue evidence="3">Leaves</tissue>
    </source>
</reference>
<dbReference type="AlphaFoldDB" id="A0AAV9DEL2"/>
<protein>
    <submittedName>
        <fullName evidence="3">Pentatricopeptide repeat-containing protein</fullName>
    </submittedName>
</protein>
<proteinExistence type="predicted"/>
<dbReference type="PANTHER" id="PTHR47926:SF433">
    <property type="entry name" value="PENTATRICOPEPTIDE REPEAT-CONTAINING PROTEIN"/>
    <property type="match status" value="1"/>
</dbReference>
<organism evidence="3 4">
    <name type="scientific">Acorus calamus</name>
    <name type="common">Sweet flag</name>
    <dbReference type="NCBI Taxonomy" id="4465"/>
    <lineage>
        <taxon>Eukaryota</taxon>
        <taxon>Viridiplantae</taxon>
        <taxon>Streptophyta</taxon>
        <taxon>Embryophyta</taxon>
        <taxon>Tracheophyta</taxon>
        <taxon>Spermatophyta</taxon>
        <taxon>Magnoliopsida</taxon>
        <taxon>Liliopsida</taxon>
        <taxon>Acoraceae</taxon>
        <taxon>Acorus</taxon>
    </lineage>
</organism>
<gene>
    <name evidence="3" type="primary">PCMP-E76</name>
    <name evidence="3" type="ORF">QJS10_CPB13g00767</name>
</gene>
<reference evidence="3" key="1">
    <citation type="journal article" date="2023" name="Nat. Commun.">
        <title>Diploid and tetraploid genomes of Acorus and the evolution of monocots.</title>
        <authorList>
            <person name="Ma L."/>
            <person name="Liu K.W."/>
            <person name="Li Z."/>
            <person name="Hsiao Y.Y."/>
            <person name="Qi Y."/>
            <person name="Fu T."/>
            <person name="Tang G.D."/>
            <person name="Zhang D."/>
            <person name="Sun W.H."/>
            <person name="Liu D.K."/>
            <person name="Li Y."/>
            <person name="Chen G.Z."/>
            <person name="Liu X.D."/>
            <person name="Liao X.Y."/>
            <person name="Jiang Y.T."/>
            <person name="Yu X."/>
            <person name="Hao Y."/>
            <person name="Huang J."/>
            <person name="Zhao X.W."/>
            <person name="Ke S."/>
            <person name="Chen Y.Y."/>
            <person name="Wu W.L."/>
            <person name="Hsu J.L."/>
            <person name="Lin Y.F."/>
            <person name="Huang M.D."/>
            <person name="Li C.Y."/>
            <person name="Huang L."/>
            <person name="Wang Z.W."/>
            <person name="Zhao X."/>
            <person name="Zhong W.Y."/>
            <person name="Peng D.H."/>
            <person name="Ahmad S."/>
            <person name="Lan S."/>
            <person name="Zhang J.S."/>
            <person name="Tsai W.C."/>
            <person name="Van de Peer Y."/>
            <person name="Liu Z.J."/>
        </authorList>
    </citation>
    <scope>NUCLEOTIDE SEQUENCE</scope>
    <source>
        <strain evidence="3">CP</strain>
    </source>
</reference>
<feature type="repeat" description="PPR" evidence="2">
    <location>
        <begin position="356"/>
        <end position="390"/>
    </location>
</feature>
<dbReference type="Pfam" id="PF01535">
    <property type="entry name" value="PPR"/>
    <property type="match status" value="5"/>
</dbReference>
<keyword evidence="1" id="KW-0677">Repeat</keyword>
<dbReference type="EMBL" id="JAUJYO010000013">
    <property type="protein sequence ID" value="KAK1299620.1"/>
    <property type="molecule type" value="Genomic_DNA"/>
</dbReference>
<dbReference type="FunFam" id="1.25.40.10:FF:000184">
    <property type="entry name" value="Pentatricopeptide repeat-containing protein, chloroplastic"/>
    <property type="match status" value="1"/>
</dbReference>
<dbReference type="FunFam" id="1.25.40.10:FF:000073">
    <property type="entry name" value="Pentatricopeptide repeat-containing protein chloroplastic"/>
    <property type="match status" value="1"/>
</dbReference>
<dbReference type="FunFam" id="1.25.40.10:FF:000348">
    <property type="entry name" value="Pentatricopeptide repeat-containing protein chloroplastic"/>
    <property type="match status" value="1"/>
</dbReference>
<comment type="caution">
    <text evidence="3">The sequence shown here is derived from an EMBL/GenBank/DDBJ whole genome shotgun (WGS) entry which is preliminary data.</text>
</comment>
<dbReference type="InterPro" id="IPR002885">
    <property type="entry name" value="PPR_rpt"/>
</dbReference>
<dbReference type="PROSITE" id="PS51375">
    <property type="entry name" value="PPR"/>
    <property type="match status" value="6"/>
</dbReference>
<dbReference type="Pfam" id="PF20431">
    <property type="entry name" value="E_motif"/>
    <property type="match status" value="1"/>
</dbReference>
<evidence type="ECO:0000256" key="1">
    <source>
        <dbReference type="ARBA" id="ARBA00022737"/>
    </source>
</evidence>
<dbReference type="InterPro" id="IPR046960">
    <property type="entry name" value="PPR_At4g14850-like_plant"/>
</dbReference>
<feature type="repeat" description="PPR" evidence="2">
    <location>
        <begin position="60"/>
        <end position="90"/>
    </location>
</feature>
<dbReference type="GO" id="GO:0009451">
    <property type="term" value="P:RNA modification"/>
    <property type="evidence" value="ECO:0007669"/>
    <property type="project" value="InterPro"/>
</dbReference>
<feature type="repeat" description="PPR" evidence="2">
    <location>
        <begin position="91"/>
        <end position="125"/>
    </location>
</feature>